<proteinExistence type="predicted"/>
<protein>
    <submittedName>
        <fullName evidence="1">Uncharacterized protein</fullName>
    </submittedName>
</protein>
<dbReference type="Proteomes" id="UP000276128">
    <property type="component" value="Unassembled WGS sequence"/>
</dbReference>
<gene>
    <name evidence="1" type="ORF">EJQ19_25110</name>
</gene>
<evidence type="ECO:0000313" key="2">
    <source>
        <dbReference type="Proteomes" id="UP000276128"/>
    </source>
</evidence>
<reference evidence="1 2" key="1">
    <citation type="submission" date="2018-12" db="EMBL/GenBank/DDBJ databases">
        <title>Bacillus ochoae sp. nov., Paenibacillus whitsoniae sp. nov., Paenibacillus spiritus sp. nov. Isolated from the Mars Exploration Rover during spacecraft assembly.</title>
        <authorList>
            <person name="Seuylemezian A."/>
            <person name="Vaishampayan P."/>
        </authorList>
    </citation>
    <scope>NUCLEOTIDE SEQUENCE [LARGE SCALE GENOMIC DNA]</scope>
    <source>
        <strain evidence="1 2">MER 54</strain>
    </source>
</reference>
<keyword evidence="2" id="KW-1185">Reference proteome</keyword>
<name>A0A430J7J6_9BACL</name>
<accession>A0A430J7J6</accession>
<dbReference type="AlphaFoldDB" id="A0A430J7J6"/>
<organism evidence="1 2">
    <name type="scientific">Paenibacillus whitsoniae</name>
    <dbReference type="NCBI Taxonomy" id="2496558"/>
    <lineage>
        <taxon>Bacteria</taxon>
        <taxon>Bacillati</taxon>
        <taxon>Bacillota</taxon>
        <taxon>Bacilli</taxon>
        <taxon>Bacillales</taxon>
        <taxon>Paenibacillaceae</taxon>
        <taxon>Paenibacillus</taxon>
    </lineage>
</organism>
<dbReference type="EMBL" id="RXHU01000082">
    <property type="protein sequence ID" value="RTE05503.1"/>
    <property type="molecule type" value="Genomic_DNA"/>
</dbReference>
<sequence length="144" mass="16820">MKLTRLESLVYERLKVQPGPPRETACYLKLDLVKVKQTFKLLIDYGAITRTGSRRYSVYEAQGLPYEIISSRRGIRELREEDADWFVELSTDDKRLLKARKGLPRSQLAKEFGLTKLQLNFALMALEKEVHKKRGKRKLARKHS</sequence>
<evidence type="ECO:0000313" key="1">
    <source>
        <dbReference type="EMBL" id="RTE05503.1"/>
    </source>
</evidence>
<dbReference type="RefSeq" id="WP_126143974.1">
    <property type="nucleotide sequence ID" value="NZ_RXHU01000082.1"/>
</dbReference>
<comment type="caution">
    <text evidence="1">The sequence shown here is derived from an EMBL/GenBank/DDBJ whole genome shotgun (WGS) entry which is preliminary data.</text>
</comment>